<dbReference type="InterPro" id="IPR042447">
    <property type="entry name" value="Anosmin-1"/>
</dbReference>
<dbReference type="PROSITE" id="PS50853">
    <property type="entry name" value="FN3"/>
    <property type="match status" value="2"/>
</dbReference>
<dbReference type="GO" id="GO:0009986">
    <property type="term" value="C:cell surface"/>
    <property type="evidence" value="ECO:0007669"/>
    <property type="project" value="TreeGrafter"/>
</dbReference>
<dbReference type="Gene3D" id="4.10.75.10">
    <property type="entry name" value="Elafin-like"/>
    <property type="match status" value="1"/>
</dbReference>
<dbReference type="Pfam" id="PF00041">
    <property type="entry name" value="fn3"/>
    <property type="match status" value="2"/>
</dbReference>
<dbReference type="GO" id="GO:0030414">
    <property type="term" value="F:peptidase inhibitor activity"/>
    <property type="evidence" value="ECO:0007669"/>
    <property type="project" value="InterPro"/>
</dbReference>
<dbReference type="Pfam" id="PF00095">
    <property type="entry name" value="WAP"/>
    <property type="match status" value="1"/>
</dbReference>
<keyword evidence="4" id="KW-1185">Reference proteome</keyword>
<evidence type="ECO:0000313" key="3">
    <source>
        <dbReference type="EMBL" id="CAI9741605.1"/>
    </source>
</evidence>
<feature type="domain" description="WAP" evidence="2">
    <location>
        <begin position="34"/>
        <end position="83"/>
    </location>
</feature>
<feature type="domain" description="Fibronectin type-III" evidence="1">
    <location>
        <begin position="220"/>
        <end position="323"/>
    </location>
</feature>
<dbReference type="GO" id="GO:0030182">
    <property type="term" value="P:neuron differentiation"/>
    <property type="evidence" value="ECO:0007669"/>
    <property type="project" value="TreeGrafter"/>
</dbReference>
<dbReference type="CDD" id="cd00063">
    <property type="entry name" value="FN3"/>
    <property type="match status" value="2"/>
</dbReference>
<protein>
    <submittedName>
        <fullName evidence="3">Anosmin-1 isoform X2</fullName>
    </submittedName>
</protein>
<dbReference type="InterPro" id="IPR003961">
    <property type="entry name" value="FN3_dom"/>
</dbReference>
<reference evidence="3" key="1">
    <citation type="submission" date="2023-08" db="EMBL/GenBank/DDBJ databases">
        <authorList>
            <person name="Alioto T."/>
            <person name="Alioto T."/>
            <person name="Gomez Garrido J."/>
        </authorList>
    </citation>
    <scope>NUCLEOTIDE SEQUENCE</scope>
</reference>
<feature type="domain" description="Fibronectin type-III" evidence="1">
    <location>
        <begin position="328"/>
        <end position="440"/>
    </location>
</feature>
<dbReference type="InterPro" id="IPR008197">
    <property type="entry name" value="WAP_dom"/>
</dbReference>
<dbReference type="Gene3D" id="2.60.40.10">
    <property type="entry name" value="Immunoglobulins"/>
    <property type="match status" value="2"/>
</dbReference>
<accession>A0AA36FJS6</accession>
<sequence length="495" mass="55893">MNSIFLDRQNQLLSSIEDDEGECLKTCNYLRVNSLTKQGSCPQALAAIGFEAACVESCTADIHCDSHLKCCANGCGWTCQEPVNLGTGSLLPTWTSVIYSLFKETSWNIGVPPIPTFINWRELNHRTATLWWDDTMRFSNVPVVYILKELKYFNGEKPDPNDKKGWTQILQTTRPIANVSISAGYTYQYAVAAVSSQGSLGFSNTSQEFRSSLEIRDPNPPRNLRVTKNTTVRDRQRVTVKWDPPAELDFPITRYKVFYRKIMSKHADIEQHQKSVHGDRHSLTLKDLDPNTQYLVQVQAIVQVGKKRYRSTKETMQMVTDNPLPPKRPAKPTYVVHTNNGLSVEVSWKRPVSHSPVVRYLVHLVMVGEHVADKDPPIVLGLNSNCTELVVNATMPANQTRFQFNTLRENTQYIVYIYADSEIGRSPPTKLSVKTPILHTQWQDTSPRKTVSTTSQIPERNFEPTSAQIGSACSLYVISSLQLVLISFISHVFVP</sequence>
<dbReference type="SMART" id="SM00060">
    <property type="entry name" value="FN3"/>
    <property type="match status" value="3"/>
</dbReference>
<dbReference type="CDD" id="cd00199">
    <property type="entry name" value="WAP"/>
    <property type="match status" value="1"/>
</dbReference>
<evidence type="ECO:0000259" key="1">
    <source>
        <dbReference type="PROSITE" id="PS50853"/>
    </source>
</evidence>
<dbReference type="PANTHER" id="PTHR14131">
    <property type="entry name" value="ANOSMIN"/>
    <property type="match status" value="1"/>
</dbReference>
<dbReference type="AlphaFoldDB" id="A0AA36FJS6"/>
<dbReference type="SUPFAM" id="SSF57256">
    <property type="entry name" value="Elafin-like"/>
    <property type="match status" value="1"/>
</dbReference>
<dbReference type="Proteomes" id="UP001162480">
    <property type="component" value="Chromosome 27"/>
</dbReference>
<dbReference type="GO" id="GO:0005576">
    <property type="term" value="C:extracellular region"/>
    <property type="evidence" value="ECO:0007669"/>
    <property type="project" value="InterPro"/>
</dbReference>
<dbReference type="SMART" id="SM00217">
    <property type="entry name" value="WAP"/>
    <property type="match status" value="1"/>
</dbReference>
<organism evidence="3 4">
    <name type="scientific">Octopus vulgaris</name>
    <name type="common">Common octopus</name>
    <dbReference type="NCBI Taxonomy" id="6645"/>
    <lineage>
        <taxon>Eukaryota</taxon>
        <taxon>Metazoa</taxon>
        <taxon>Spiralia</taxon>
        <taxon>Lophotrochozoa</taxon>
        <taxon>Mollusca</taxon>
        <taxon>Cephalopoda</taxon>
        <taxon>Coleoidea</taxon>
        <taxon>Octopodiformes</taxon>
        <taxon>Octopoda</taxon>
        <taxon>Incirrata</taxon>
        <taxon>Octopodidae</taxon>
        <taxon>Octopus</taxon>
    </lineage>
</organism>
<proteinExistence type="predicted"/>
<dbReference type="FunFam" id="4.10.75.10:FF:000001">
    <property type="entry name" value="Anosmin 1"/>
    <property type="match status" value="1"/>
</dbReference>
<evidence type="ECO:0000259" key="2">
    <source>
        <dbReference type="PROSITE" id="PS51390"/>
    </source>
</evidence>
<dbReference type="EMBL" id="OX597840">
    <property type="protein sequence ID" value="CAI9741605.1"/>
    <property type="molecule type" value="Genomic_DNA"/>
</dbReference>
<evidence type="ECO:0000313" key="4">
    <source>
        <dbReference type="Proteomes" id="UP001162480"/>
    </source>
</evidence>
<dbReference type="InterPro" id="IPR013783">
    <property type="entry name" value="Ig-like_fold"/>
</dbReference>
<dbReference type="PROSITE" id="PS51390">
    <property type="entry name" value="WAP"/>
    <property type="match status" value="1"/>
</dbReference>
<dbReference type="InterPro" id="IPR036645">
    <property type="entry name" value="Elafin-like_sf"/>
</dbReference>
<name>A0AA36FJS6_OCTVU</name>
<dbReference type="InterPro" id="IPR036116">
    <property type="entry name" value="FN3_sf"/>
</dbReference>
<gene>
    <name evidence="3" type="ORF">OCTVUL_1B023316</name>
</gene>
<dbReference type="PANTHER" id="PTHR14131:SF5">
    <property type="entry name" value="ANOSMIN-1"/>
    <property type="match status" value="1"/>
</dbReference>
<dbReference type="SUPFAM" id="SSF49265">
    <property type="entry name" value="Fibronectin type III"/>
    <property type="match status" value="2"/>
</dbReference>